<evidence type="ECO:0000313" key="1">
    <source>
        <dbReference type="EMBL" id="KAH7962948.1"/>
    </source>
</evidence>
<sequence>MTRTDLQTLTTIALFLALQEHSEFKKSYEVIEKLLLGKRSALSAEQEESVAESLKALTTLQAELDPESEEYFLAQLFQKLVLWVVQSGVSKATAHGMEKLLQKG</sequence>
<reference evidence="1" key="2">
    <citation type="submission" date="2021-09" db="EMBL/GenBank/DDBJ databases">
        <authorList>
            <person name="Jia N."/>
            <person name="Wang J."/>
            <person name="Shi W."/>
            <person name="Du L."/>
            <person name="Sun Y."/>
            <person name="Zhan W."/>
            <person name="Jiang J."/>
            <person name="Wang Q."/>
            <person name="Zhang B."/>
            <person name="Ji P."/>
            <person name="Sakyi L.B."/>
            <person name="Cui X."/>
            <person name="Yuan T."/>
            <person name="Jiang B."/>
            <person name="Yang W."/>
            <person name="Lam T.T.-Y."/>
            <person name="Chang Q."/>
            <person name="Ding S."/>
            <person name="Wang X."/>
            <person name="Zhu J."/>
            <person name="Ruan X."/>
            <person name="Zhao L."/>
            <person name="Wei J."/>
            <person name="Que T."/>
            <person name="Du C."/>
            <person name="Cheng J."/>
            <person name="Dai P."/>
            <person name="Han X."/>
            <person name="Huang E."/>
            <person name="Gao Y."/>
            <person name="Liu J."/>
            <person name="Shao H."/>
            <person name="Ye R."/>
            <person name="Li L."/>
            <person name="Wei W."/>
            <person name="Wang X."/>
            <person name="Wang C."/>
            <person name="Huo Q."/>
            <person name="Li W."/>
            <person name="Guo W."/>
            <person name="Chen H."/>
            <person name="Chen S."/>
            <person name="Zhou L."/>
            <person name="Zhou L."/>
            <person name="Ni X."/>
            <person name="Tian J."/>
            <person name="Zhou Y."/>
            <person name="Sheng Y."/>
            <person name="Liu T."/>
            <person name="Pan Y."/>
            <person name="Xia L."/>
            <person name="Li J."/>
            <person name="Zhao F."/>
            <person name="Cao W."/>
        </authorList>
    </citation>
    <scope>NUCLEOTIDE SEQUENCE</scope>
    <source>
        <strain evidence="1">Rsan-2018</strain>
        <tissue evidence="1">Larvae</tissue>
    </source>
</reference>
<organism evidence="1 2">
    <name type="scientific">Rhipicephalus sanguineus</name>
    <name type="common">Brown dog tick</name>
    <name type="synonym">Ixodes sanguineus</name>
    <dbReference type="NCBI Taxonomy" id="34632"/>
    <lineage>
        <taxon>Eukaryota</taxon>
        <taxon>Metazoa</taxon>
        <taxon>Ecdysozoa</taxon>
        <taxon>Arthropoda</taxon>
        <taxon>Chelicerata</taxon>
        <taxon>Arachnida</taxon>
        <taxon>Acari</taxon>
        <taxon>Parasitiformes</taxon>
        <taxon>Ixodida</taxon>
        <taxon>Ixodoidea</taxon>
        <taxon>Ixodidae</taxon>
        <taxon>Rhipicephalinae</taxon>
        <taxon>Rhipicephalus</taxon>
        <taxon>Rhipicephalus</taxon>
    </lineage>
</organism>
<dbReference type="EMBL" id="JABSTV010001249">
    <property type="protein sequence ID" value="KAH7962948.1"/>
    <property type="molecule type" value="Genomic_DNA"/>
</dbReference>
<proteinExistence type="predicted"/>
<accession>A0A9D4Q1T8</accession>
<dbReference type="Proteomes" id="UP000821837">
    <property type="component" value="Chromosome 3"/>
</dbReference>
<gene>
    <name evidence="1" type="ORF">HPB52_018898</name>
</gene>
<dbReference type="AlphaFoldDB" id="A0A9D4Q1T8"/>
<comment type="caution">
    <text evidence="1">The sequence shown here is derived from an EMBL/GenBank/DDBJ whole genome shotgun (WGS) entry which is preliminary data.</text>
</comment>
<protein>
    <submittedName>
        <fullName evidence="1">Uncharacterized protein</fullName>
    </submittedName>
</protein>
<keyword evidence="2" id="KW-1185">Reference proteome</keyword>
<name>A0A9D4Q1T8_RHISA</name>
<evidence type="ECO:0000313" key="2">
    <source>
        <dbReference type="Proteomes" id="UP000821837"/>
    </source>
</evidence>
<reference evidence="1" key="1">
    <citation type="journal article" date="2020" name="Cell">
        <title>Large-Scale Comparative Analyses of Tick Genomes Elucidate Their Genetic Diversity and Vector Capacities.</title>
        <authorList>
            <consortium name="Tick Genome and Microbiome Consortium (TIGMIC)"/>
            <person name="Jia N."/>
            <person name="Wang J."/>
            <person name="Shi W."/>
            <person name="Du L."/>
            <person name="Sun Y."/>
            <person name="Zhan W."/>
            <person name="Jiang J.F."/>
            <person name="Wang Q."/>
            <person name="Zhang B."/>
            <person name="Ji P."/>
            <person name="Bell-Sakyi L."/>
            <person name="Cui X.M."/>
            <person name="Yuan T.T."/>
            <person name="Jiang B.G."/>
            <person name="Yang W.F."/>
            <person name="Lam T.T."/>
            <person name="Chang Q.C."/>
            <person name="Ding S.J."/>
            <person name="Wang X.J."/>
            <person name="Zhu J.G."/>
            <person name="Ruan X.D."/>
            <person name="Zhao L."/>
            <person name="Wei J.T."/>
            <person name="Ye R.Z."/>
            <person name="Que T.C."/>
            <person name="Du C.H."/>
            <person name="Zhou Y.H."/>
            <person name="Cheng J.X."/>
            <person name="Dai P.F."/>
            <person name="Guo W.B."/>
            <person name="Han X.H."/>
            <person name="Huang E.J."/>
            <person name="Li L.F."/>
            <person name="Wei W."/>
            <person name="Gao Y.C."/>
            <person name="Liu J.Z."/>
            <person name="Shao H.Z."/>
            <person name="Wang X."/>
            <person name="Wang C.C."/>
            <person name="Yang T.C."/>
            <person name="Huo Q.B."/>
            <person name="Li W."/>
            <person name="Chen H.Y."/>
            <person name="Chen S.E."/>
            <person name="Zhou L.G."/>
            <person name="Ni X.B."/>
            <person name="Tian J.H."/>
            <person name="Sheng Y."/>
            <person name="Liu T."/>
            <person name="Pan Y.S."/>
            <person name="Xia L.Y."/>
            <person name="Li J."/>
            <person name="Zhao F."/>
            <person name="Cao W.C."/>
        </authorList>
    </citation>
    <scope>NUCLEOTIDE SEQUENCE</scope>
    <source>
        <strain evidence="1">Rsan-2018</strain>
    </source>
</reference>